<organism evidence="9 10">
    <name type="scientific">Hirsutella minnesotensis 3608</name>
    <dbReference type="NCBI Taxonomy" id="1043627"/>
    <lineage>
        <taxon>Eukaryota</taxon>
        <taxon>Fungi</taxon>
        <taxon>Dikarya</taxon>
        <taxon>Ascomycota</taxon>
        <taxon>Pezizomycotina</taxon>
        <taxon>Sordariomycetes</taxon>
        <taxon>Hypocreomycetidae</taxon>
        <taxon>Hypocreales</taxon>
        <taxon>Ophiocordycipitaceae</taxon>
        <taxon>Hirsutella</taxon>
    </lineage>
</organism>
<sequence length="421" mass="45511">MADTLSGLLGLPKSPDATALAYLASLAEHPSEELRFSEPRQLAQASHSLLLSIQALSKRSHKSIVDSAHGHAFLRRSLSNLSRRVLELSQAVPRLDTAADTFSTTFGKAGESKLIARRRQALRLLHNADRLVDVMELPPLLSSAANTSSASHSSTLDLHAHVRRLASLYPSSPLVSSVLHEAEAVVRQMAADLIITLKAPSLKLAAGLRTVGWLKRIVADLAPSAPSENTLPALFLVCRLTTLVTTLAALGPLRELADEERLRQARSSNAWSGGQQTERYLKRYIEVFREHAFGIVSMSKSVDTSFVVSPNSNLSQLDLPPSALPAFPLHLVGLLLDTLRTYLPSVRDQTSRDSIIIQVLYCAGSLGRLGADFGMLLAALGVTEWADLIKRHRQLAGRLESVIGDYRGTRSPSATGNPAVA</sequence>
<dbReference type="GO" id="GO:0015031">
    <property type="term" value="P:protein transport"/>
    <property type="evidence" value="ECO:0007669"/>
    <property type="project" value="UniProtKB-KW"/>
</dbReference>
<dbReference type="OrthoDB" id="1661054at2759"/>
<dbReference type="EMBL" id="KQ030584">
    <property type="protein sequence ID" value="KJZ71193.1"/>
    <property type="molecule type" value="Genomic_DNA"/>
</dbReference>
<evidence type="ECO:0000256" key="6">
    <source>
        <dbReference type="ARBA" id="ARBA00023034"/>
    </source>
</evidence>
<evidence type="ECO:0000256" key="8">
    <source>
        <dbReference type="ARBA" id="ARBA00031347"/>
    </source>
</evidence>
<dbReference type="Proteomes" id="UP000054481">
    <property type="component" value="Unassembled WGS sequence"/>
</dbReference>
<dbReference type="GO" id="GO:0006891">
    <property type="term" value="P:intra-Golgi vesicle-mediated transport"/>
    <property type="evidence" value="ECO:0007669"/>
    <property type="project" value="TreeGrafter"/>
</dbReference>
<comment type="similarity">
    <text evidence="2">Belongs to the COG8 family.</text>
</comment>
<evidence type="ECO:0000256" key="2">
    <source>
        <dbReference type="ARBA" id="ARBA00006419"/>
    </source>
</evidence>
<dbReference type="AlphaFoldDB" id="A0A0F7ZSD9"/>
<dbReference type="InterPro" id="IPR007255">
    <property type="entry name" value="COG8"/>
</dbReference>
<evidence type="ECO:0000256" key="5">
    <source>
        <dbReference type="ARBA" id="ARBA00022927"/>
    </source>
</evidence>
<keyword evidence="6" id="KW-0333">Golgi apparatus</keyword>
<evidence type="ECO:0000256" key="7">
    <source>
        <dbReference type="ARBA" id="ARBA00023136"/>
    </source>
</evidence>
<keyword evidence="5" id="KW-0653">Protein transport</keyword>
<keyword evidence="4" id="KW-0813">Transport</keyword>
<accession>A0A0F7ZSD9</accession>
<evidence type="ECO:0000256" key="3">
    <source>
        <dbReference type="ARBA" id="ARBA00020983"/>
    </source>
</evidence>
<dbReference type="GO" id="GO:0017119">
    <property type="term" value="C:Golgi transport complex"/>
    <property type="evidence" value="ECO:0007669"/>
    <property type="project" value="InterPro"/>
</dbReference>
<gene>
    <name evidence="9" type="ORF">HIM_09399</name>
</gene>
<evidence type="ECO:0000313" key="9">
    <source>
        <dbReference type="EMBL" id="KJZ71193.1"/>
    </source>
</evidence>
<protein>
    <recommendedName>
        <fullName evidence="3">Conserved oligomeric Golgi complex subunit 8</fullName>
    </recommendedName>
    <alternativeName>
        <fullName evidence="8">Component of oligomeric Golgi complex 8</fullName>
    </alternativeName>
</protein>
<evidence type="ECO:0000256" key="4">
    <source>
        <dbReference type="ARBA" id="ARBA00022448"/>
    </source>
</evidence>
<dbReference type="Pfam" id="PF04124">
    <property type="entry name" value="Dor1"/>
    <property type="match status" value="1"/>
</dbReference>
<evidence type="ECO:0000313" key="10">
    <source>
        <dbReference type="Proteomes" id="UP000054481"/>
    </source>
</evidence>
<dbReference type="GO" id="GO:0000139">
    <property type="term" value="C:Golgi membrane"/>
    <property type="evidence" value="ECO:0007669"/>
    <property type="project" value="UniProtKB-SubCell"/>
</dbReference>
<evidence type="ECO:0000256" key="1">
    <source>
        <dbReference type="ARBA" id="ARBA00004395"/>
    </source>
</evidence>
<dbReference type="PANTHER" id="PTHR21311">
    <property type="entry name" value="CONSERVED OLIGOMERIC GOLGI COMPLEX COMPONENT 8"/>
    <property type="match status" value="1"/>
</dbReference>
<dbReference type="PANTHER" id="PTHR21311:SF0">
    <property type="entry name" value="CONSERVED OLIGOMERIC GOLGI COMPLEX SUBUNIT 8"/>
    <property type="match status" value="1"/>
</dbReference>
<name>A0A0F7ZSD9_9HYPO</name>
<reference evidence="9 10" key="1">
    <citation type="journal article" date="2014" name="Genome Biol. Evol.">
        <title>Comparative genomics and transcriptomics analyses reveal divergent lifestyle features of nematode endoparasitic fungus Hirsutella minnesotensis.</title>
        <authorList>
            <person name="Lai Y."/>
            <person name="Liu K."/>
            <person name="Zhang X."/>
            <person name="Zhang X."/>
            <person name="Li K."/>
            <person name="Wang N."/>
            <person name="Shu C."/>
            <person name="Wu Y."/>
            <person name="Wang C."/>
            <person name="Bushley K.E."/>
            <person name="Xiang M."/>
            <person name="Liu X."/>
        </authorList>
    </citation>
    <scope>NUCLEOTIDE SEQUENCE [LARGE SCALE GENOMIC DNA]</scope>
    <source>
        <strain evidence="9 10">3608</strain>
    </source>
</reference>
<proteinExistence type="inferred from homology"/>
<keyword evidence="10" id="KW-1185">Reference proteome</keyword>
<comment type="subcellular location">
    <subcellularLocation>
        <location evidence="1">Golgi apparatus membrane</location>
        <topology evidence="1">Peripheral membrane protein</topology>
    </subcellularLocation>
</comment>
<keyword evidence="7" id="KW-0472">Membrane</keyword>